<comment type="caution">
    <text evidence="1">The sequence shown here is derived from an EMBL/GenBank/DDBJ whole genome shotgun (WGS) entry which is preliminary data.</text>
</comment>
<proteinExistence type="predicted"/>
<protein>
    <submittedName>
        <fullName evidence="1">Expressed protein</fullName>
    </submittedName>
</protein>
<accession>A0AAV0B5L6</accession>
<organism evidence="1 2">
    <name type="scientific">Phakopsora pachyrhizi</name>
    <name type="common">Asian soybean rust disease fungus</name>
    <dbReference type="NCBI Taxonomy" id="170000"/>
    <lineage>
        <taxon>Eukaryota</taxon>
        <taxon>Fungi</taxon>
        <taxon>Dikarya</taxon>
        <taxon>Basidiomycota</taxon>
        <taxon>Pucciniomycotina</taxon>
        <taxon>Pucciniomycetes</taxon>
        <taxon>Pucciniales</taxon>
        <taxon>Phakopsoraceae</taxon>
        <taxon>Phakopsora</taxon>
    </lineage>
</organism>
<dbReference type="Proteomes" id="UP001153365">
    <property type="component" value="Unassembled WGS sequence"/>
</dbReference>
<dbReference type="EMBL" id="CALTRL010003503">
    <property type="protein sequence ID" value="CAH7681293.1"/>
    <property type="molecule type" value="Genomic_DNA"/>
</dbReference>
<feature type="non-terminal residue" evidence="1">
    <location>
        <position position="616"/>
    </location>
</feature>
<evidence type="ECO:0000313" key="1">
    <source>
        <dbReference type="EMBL" id="CAH7681293.1"/>
    </source>
</evidence>
<keyword evidence="2" id="KW-1185">Reference proteome</keyword>
<evidence type="ECO:0000313" key="2">
    <source>
        <dbReference type="Proteomes" id="UP001153365"/>
    </source>
</evidence>
<sequence length="616" mass="70707">MDQHFKSKTFEKDKLPLKGLGNPFRDWHLMVVCKSIHPKQFLANGKVKLVKSDHSSLQIMLPNIKLSLILICLEFACWSDGMQDAFHLTPINGDGQLLHKAISSARNENLPLFHENNFRVQDGNPLLPAIESLAGYQQGPSFEATNYLLGNEIAFPYEQHDNVFPAAVGLTIPQNYHESSQTGGFQDIFFSPTDLYFNELCNFHTNYLQAASIQNLDHTTNSLINHQSIGYPFGSPFGIQTPYPQISLPELFESPSDSSHSSMVRNFGYLTHQVAHQAPITHGPLWLHQLLQNREENIANMMQEIPPRNSNPEFSQTANAKKLHKNSLQFSGPSNPFLPPSDLKSAVIDTERGLSTKKKYDDKNLAKTSIKRMRIVYQREIEVFRNTEEKRRQIIPTMKKNFRVDFGEDQKLMSIKPIWCRFELRKIDPEMEKATDIKILEFGANFEKEVKEHIEEIKKGMKVFPLNDIKSVGAQIAKMKYRLFYSITSIRWDKYDGVTDKILNIINKMKLFQKKKAVKPYIKKNIQDLSILAIVLMKVISLFFSEHEKSILFGDEANILQYLEEFWETCFEKKPDLIKFCQSIGADSIFAIKKCLSTGIKQYGGLDTIFDKLKIE</sequence>
<dbReference type="AlphaFoldDB" id="A0AAV0B5L6"/>
<gene>
    <name evidence="1" type="ORF">PPACK8108_LOCUS13879</name>
</gene>
<reference evidence="1" key="1">
    <citation type="submission" date="2022-06" db="EMBL/GenBank/DDBJ databases">
        <authorList>
            <consortium name="SYNGENTA / RWTH Aachen University"/>
        </authorList>
    </citation>
    <scope>NUCLEOTIDE SEQUENCE</scope>
</reference>
<name>A0AAV0B5L6_PHAPC</name>